<comment type="similarity">
    <text evidence="1">Belongs to the DsrF/TusC family.</text>
</comment>
<organism evidence="2 3">
    <name type="scientific">Methylomarinovum caldicuralii</name>
    <dbReference type="NCBI Taxonomy" id="438856"/>
    <lineage>
        <taxon>Bacteria</taxon>
        <taxon>Pseudomonadati</taxon>
        <taxon>Pseudomonadota</taxon>
        <taxon>Gammaproteobacteria</taxon>
        <taxon>Methylococcales</taxon>
        <taxon>Methylothermaceae</taxon>
        <taxon>Methylomarinovum</taxon>
    </lineage>
</organism>
<dbReference type="NCBIfam" id="NF001238">
    <property type="entry name" value="PRK00211.1"/>
    <property type="match status" value="1"/>
</dbReference>
<keyword evidence="3" id="KW-1185">Reference proteome</keyword>
<evidence type="ECO:0000313" key="2">
    <source>
        <dbReference type="EMBL" id="BCX80880.1"/>
    </source>
</evidence>
<proteinExistence type="inferred from homology"/>
<dbReference type="Gene3D" id="3.40.1260.10">
    <property type="entry name" value="DsrEFH-like"/>
    <property type="match status" value="1"/>
</dbReference>
<gene>
    <name evidence="2" type="ORF">MIT9_P0458</name>
</gene>
<dbReference type="Proteomes" id="UP001321825">
    <property type="component" value="Chromosome"/>
</dbReference>
<sequence length="117" mass="13133">MRFLFVFRHPPYADSRGGEALDLLLTLAAFDQTVEVLLLDDGVWHLAPGQQPARIGQRRLPDLWQGLGLYGIEKIWVGRESLQRCGLTPERLILPVGLVAEAALPQWWGGYDRIVGD</sequence>
<dbReference type="NCBIfam" id="TIGR03010">
    <property type="entry name" value="sulf_tusC_dsrF"/>
    <property type="match status" value="1"/>
</dbReference>
<dbReference type="PANTHER" id="PTHR38780:SF1">
    <property type="entry name" value="PROTEIN TUSC"/>
    <property type="match status" value="1"/>
</dbReference>
<protein>
    <submittedName>
        <fullName evidence="2">tRNA 2-thiouridine synthesizing protein C</fullName>
    </submittedName>
</protein>
<dbReference type="EMBL" id="AP024714">
    <property type="protein sequence ID" value="BCX80880.1"/>
    <property type="molecule type" value="Genomic_DNA"/>
</dbReference>
<dbReference type="PANTHER" id="PTHR38780">
    <property type="entry name" value="PROTEIN TUSC"/>
    <property type="match status" value="1"/>
</dbReference>
<dbReference type="InterPro" id="IPR027396">
    <property type="entry name" value="DsrEFH-like"/>
</dbReference>
<evidence type="ECO:0000313" key="3">
    <source>
        <dbReference type="Proteomes" id="UP001321825"/>
    </source>
</evidence>
<accession>A0AAU9C175</accession>
<dbReference type="Pfam" id="PF02635">
    <property type="entry name" value="DsrE"/>
    <property type="match status" value="1"/>
</dbReference>
<dbReference type="InterPro" id="IPR003787">
    <property type="entry name" value="Sulphur_relay_DsrE/F-like"/>
</dbReference>
<name>A0AAU9C175_9GAMM</name>
<dbReference type="SUPFAM" id="SSF75169">
    <property type="entry name" value="DsrEFH-like"/>
    <property type="match status" value="1"/>
</dbReference>
<dbReference type="InterPro" id="IPR017462">
    <property type="entry name" value="Sulphur_relay_TusC/DsrF"/>
</dbReference>
<dbReference type="RefSeq" id="WP_317705828.1">
    <property type="nucleotide sequence ID" value="NZ_AP024714.1"/>
</dbReference>
<reference evidence="3" key="1">
    <citation type="journal article" date="2024" name="Int. J. Syst. Evol. Microbiol.">
        <title>Methylomarinovum tepidoasis sp. nov., a moderately thermophilic methanotroph of the family Methylothermaceae isolated from a deep-sea hydrothermal field.</title>
        <authorList>
            <person name="Hirayama H."/>
            <person name="Takaki Y."/>
            <person name="Abe M."/>
            <person name="Miyazaki M."/>
            <person name="Uematsu K."/>
            <person name="Matsui Y."/>
            <person name="Takai K."/>
        </authorList>
    </citation>
    <scope>NUCLEOTIDE SEQUENCE [LARGE SCALE GENOMIC DNA]</scope>
    <source>
        <strain evidence="3">IT-9</strain>
    </source>
</reference>
<dbReference type="KEGG" id="mcau:MIT9_P0458"/>
<evidence type="ECO:0000256" key="1">
    <source>
        <dbReference type="ARBA" id="ARBA00005996"/>
    </source>
</evidence>
<dbReference type="AlphaFoldDB" id="A0AAU9C175"/>